<dbReference type="EMBL" id="JACGCI010000020">
    <property type="protein sequence ID" value="KAF6758081.1"/>
    <property type="molecule type" value="Genomic_DNA"/>
</dbReference>
<keyword evidence="2" id="KW-1185">Reference proteome</keyword>
<gene>
    <name evidence="1" type="ORF">DFP72DRAFT_845525</name>
</gene>
<evidence type="ECO:0000313" key="1">
    <source>
        <dbReference type="EMBL" id="KAF6758081.1"/>
    </source>
</evidence>
<sequence length="167" mass="19053">MPRINDNPALLPATQRADQLTAAVGFISLLLVGGDIDGYLAMCFHHWVILHGIPNSPPDVDRDVFCVLYRMHFIIAIYELATRRRRSSQTPRIMSNQAWVRRREGLRTEFRSIVLNQLLLDRYAGRPVTMTGEPVFQALYGAAVPRQRQVQRPNYRVDSSDSDSESN</sequence>
<organism evidence="1 2">
    <name type="scientific">Ephemerocybe angulata</name>
    <dbReference type="NCBI Taxonomy" id="980116"/>
    <lineage>
        <taxon>Eukaryota</taxon>
        <taxon>Fungi</taxon>
        <taxon>Dikarya</taxon>
        <taxon>Basidiomycota</taxon>
        <taxon>Agaricomycotina</taxon>
        <taxon>Agaricomycetes</taxon>
        <taxon>Agaricomycetidae</taxon>
        <taxon>Agaricales</taxon>
        <taxon>Agaricineae</taxon>
        <taxon>Psathyrellaceae</taxon>
        <taxon>Ephemerocybe</taxon>
    </lineage>
</organism>
<protein>
    <submittedName>
        <fullName evidence="1">Uncharacterized protein</fullName>
    </submittedName>
</protein>
<evidence type="ECO:0000313" key="2">
    <source>
        <dbReference type="Proteomes" id="UP000521943"/>
    </source>
</evidence>
<name>A0A8H6I3K6_9AGAR</name>
<dbReference type="AlphaFoldDB" id="A0A8H6I3K6"/>
<reference evidence="1 2" key="1">
    <citation type="submission" date="2020-07" db="EMBL/GenBank/DDBJ databases">
        <title>Comparative genomics of pyrophilous fungi reveals a link between fire events and developmental genes.</title>
        <authorList>
            <consortium name="DOE Joint Genome Institute"/>
            <person name="Steindorff A.S."/>
            <person name="Carver A."/>
            <person name="Calhoun S."/>
            <person name="Stillman K."/>
            <person name="Liu H."/>
            <person name="Lipzen A."/>
            <person name="Pangilinan J."/>
            <person name="Labutti K."/>
            <person name="Bruns T.D."/>
            <person name="Grigoriev I.V."/>
        </authorList>
    </citation>
    <scope>NUCLEOTIDE SEQUENCE [LARGE SCALE GENOMIC DNA]</scope>
    <source>
        <strain evidence="1 2">CBS 144469</strain>
    </source>
</reference>
<comment type="caution">
    <text evidence="1">The sequence shown here is derived from an EMBL/GenBank/DDBJ whole genome shotgun (WGS) entry which is preliminary data.</text>
</comment>
<dbReference type="Proteomes" id="UP000521943">
    <property type="component" value="Unassembled WGS sequence"/>
</dbReference>
<accession>A0A8H6I3K6</accession>
<proteinExistence type="predicted"/>